<dbReference type="PANTHER" id="PTHR15071:SF0">
    <property type="entry name" value="MANNOSE 6-PHOSPHATE RECEPTOR-LIKE PROTEIN 1"/>
    <property type="match status" value="1"/>
</dbReference>
<sequence>MRRLVIASIFGFLAFSLMMVSSIEAACAYTTTTGKVIDVTSVDKQGGYSVSTGGDWDYYFNVCELPVTSPSSKCSFSQTPQAYQYSSKWNDCYPIGNKGNPKVAPLSPTDETKGVKITHDAFTYQNARRELVINLKCDQNAATTTFTFDGETTGAVSTYTFTGSSKYACIGAGPGPNPDNPSDEPIMGQYGIGGLLLTLLLVGFILYFIIGALVLKFAMKKSGTEIIPQFAFWKDLPFLLIDGIMLPVDLIKGCMGKNKYQEMA</sequence>
<comment type="caution">
    <text evidence="9">The sequence shown here is derived from an EMBL/GenBank/DDBJ whole genome shotgun (WGS) entry which is preliminary data.</text>
</comment>
<organism evidence="9 10">
    <name type="scientific">Naegleria fowleri</name>
    <name type="common">Brain eating amoeba</name>
    <dbReference type="NCBI Taxonomy" id="5763"/>
    <lineage>
        <taxon>Eukaryota</taxon>
        <taxon>Discoba</taxon>
        <taxon>Heterolobosea</taxon>
        <taxon>Tetramitia</taxon>
        <taxon>Eutetramitia</taxon>
        <taxon>Vahlkampfiidae</taxon>
        <taxon>Naegleria</taxon>
    </lineage>
</organism>
<evidence type="ECO:0000256" key="6">
    <source>
        <dbReference type="ARBA" id="ARBA00023136"/>
    </source>
</evidence>
<dbReference type="VEuPathDB" id="AmoebaDB:NF0023420"/>
<accession>A0A6A5BCJ2</accession>
<dbReference type="EMBL" id="VFQX01000044">
    <property type="protein sequence ID" value="KAF0975633.1"/>
    <property type="molecule type" value="Genomic_DNA"/>
</dbReference>
<dbReference type="Pfam" id="PF09451">
    <property type="entry name" value="ATG27"/>
    <property type="match status" value="1"/>
</dbReference>
<dbReference type="OrthoDB" id="29460at2759"/>
<evidence type="ECO:0000256" key="8">
    <source>
        <dbReference type="SAM" id="SignalP"/>
    </source>
</evidence>
<keyword evidence="4" id="KW-0653">Protein transport</keyword>
<dbReference type="Proteomes" id="UP000444721">
    <property type="component" value="Unassembled WGS sequence"/>
</dbReference>
<protein>
    <recommendedName>
        <fullName evidence="11">Autophagy-related protein 27</fullName>
    </recommendedName>
</protein>
<keyword evidence="10" id="KW-1185">Reference proteome</keyword>
<dbReference type="OMA" id="CKKESKY"/>
<gene>
    <name evidence="9" type="ORF">FDP41_005627</name>
</gene>
<dbReference type="RefSeq" id="XP_044560346.1">
    <property type="nucleotide sequence ID" value="XM_044709172.1"/>
</dbReference>
<keyword evidence="2 7" id="KW-0812">Transmembrane</keyword>
<evidence type="ECO:0000256" key="2">
    <source>
        <dbReference type="ARBA" id="ARBA00022692"/>
    </source>
</evidence>
<evidence type="ECO:0000256" key="5">
    <source>
        <dbReference type="ARBA" id="ARBA00022989"/>
    </source>
</evidence>
<dbReference type="Gene3D" id="2.70.130.10">
    <property type="entry name" value="Mannose-6-phosphate receptor binding domain"/>
    <property type="match status" value="1"/>
</dbReference>
<feature type="chain" id="PRO_5025594013" description="Autophagy-related protein 27" evidence="8">
    <location>
        <begin position="26"/>
        <end position="264"/>
    </location>
</feature>
<dbReference type="GeneID" id="68112845"/>
<evidence type="ECO:0000256" key="4">
    <source>
        <dbReference type="ARBA" id="ARBA00022927"/>
    </source>
</evidence>
<dbReference type="GO" id="GO:0015031">
    <property type="term" value="P:protein transport"/>
    <property type="evidence" value="ECO:0007669"/>
    <property type="project" value="UniProtKB-KW"/>
</dbReference>
<keyword evidence="6 7" id="KW-0472">Membrane</keyword>
<evidence type="ECO:0000256" key="1">
    <source>
        <dbReference type="ARBA" id="ARBA00004472"/>
    </source>
</evidence>
<dbReference type="GO" id="GO:0034045">
    <property type="term" value="C:phagophore assembly site membrane"/>
    <property type="evidence" value="ECO:0007669"/>
    <property type="project" value="UniProtKB-SubCell"/>
</dbReference>
<dbReference type="SUPFAM" id="SSF50911">
    <property type="entry name" value="Mannose 6-phosphate receptor domain"/>
    <property type="match status" value="1"/>
</dbReference>
<dbReference type="InterPro" id="IPR018939">
    <property type="entry name" value="Autophagy-rel_prot_27"/>
</dbReference>
<feature type="transmembrane region" description="Helical" evidence="7">
    <location>
        <begin position="190"/>
        <end position="215"/>
    </location>
</feature>
<name>A0A6A5BCJ2_NAEFO</name>
<keyword evidence="3 8" id="KW-0732">Signal</keyword>
<comment type="subcellular location">
    <subcellularLocation>
        <location evidence="1">Preautophagosomal structure membrane</location>
        <topology evidence="1">Single-pass type I membrane protein</topology>
    </subcellularLocation>
</comment>
<keyword evidence="4" id="KW-0813">Transport</keyword>
<evidence type="ECO:0000313" key="10">
    <source>
        <dbReference type="Proteomes" id="UP000444721"/>
    </source>
</evidence>
<keyword evidence="5 7" id="KW-1133">Transmembrane helix</keyword>
<evidence type="ECO:0000256" key="3">
    <source>
        <dbReference type="ARBA" id="ARBA00022729"/>
    </source>
</evidence>
<evidence type="ECO:0000256" key="7">
    <source>
        <dbReference type="SAM" id="Phobius"/>
    </source>
</evidence>
<feature type="signal peptide" evidence="8">
    <location>
        <begin position="1"/>
        <end position="25"/>
    </location>
</feature>
<dbReference type="GO" id="GO:0000139">
    <property type="term" value="C:Golgi membrane"/>
    <property type="evidence" value="ECO:0007669"/>
    <property type="project" value="UniProtKB-SubCell"/>
</dbReference>
<dbReference type="InterPro" id="IPR009011">
    <property type="entry name" value="Man6P_isomerase_rcpt-bd_dom_sf"/>
</dbReference>
<dbReference type="PANTHER" id="PTHR15071">
    <property type="entry name" value="MANNOSE-6-PHOSPHATE RECEPTOR FAMILY MEMBER"/>
    <property type="match status" value="1"/>
</dbReference>
<proteinExistence type="predicted"/>
<dbReference type="AlphaFoldDB" id="A0A6A5BCJ2"/>
<evidence type="ECO:0000313" key="9">
    <source>
        <dbReference type="EMBL" id="KAF0975633.1"/>
    </source>
</evidence>
<dbReference type="VEuPathDB" id="AmoebaDB:NfTy_067680"/>
<dbReference type="VEuPathDB" id="AmoebaDB:FDP41_005627"/>
<evidence type="ECO:0008006" key="11">
    <source>
        <dbReference type="Google" id="ProtNLM"/>
    </source>
</evidence>
<reference evidence="9 10" key="1">
    <citation type="journal article" date="2019" name="Sci. Rep.">
        <title>Nanopore sequencing improves the draft genome of the human pathogenic amoeba Naegleria fowleri.</title>
        <authorList>
            <person name="Liechti N."/>
            <person name="Schurch N."/>
            <person name="Bruggmann R."/>
            <person name="Wittwer M."/>
        </authorList>
    </citation>
    <scope>NUCLEOTIDE SEQUENCE [LARGE SCALE GENOMIC DNA]</scope>
    <source>
        <strain evidence="9 10">ATCC 30894</strain>
    </source>
</reference>